<keyword evidence="3" id="KW-1185">Reference proteome</keyword>
<gene>
    <name evidence="2" type="ORF">Pcinc_029184</name>
</gene>
<dbReference type="AlphaFoldDB" id="A0AAE1F0L2"/>
<dbReference type="InterPro" id="IPR027417">
    <property type="entry name" value="P-loop_NTPase"/>
</dbReference>
<organism evidence="2 3">
    <name type="scientific">Petrolisthes cinctipes</name>
    <name type="common">Flat porcelain crab</name>
    <dbReference type="NCBI Taxonomy" id="88211"/>
    <lineage>
        <taxon>Eukaryota</taxon>
        <taxon>Metazoa</taxon>
        <taxon>Ecdysozoa</taxon>
        <taxon>Arthropoda</taxon>
        <taxon>Crustacea</taxon>
        <taxon>Multicrustacea</taxon>
        <taxon>Malacostraca</taxon>
        <taxon>Eumalacostraca</taxon>
        <taxon>Eucarida</taxon>
        <taxon>Decapoda</taxon>
        <taxon>Pleocyemata</taxon>
        <taxon>Anomura</taxon>
        <taxon>Galatheoidea</taxon>
        <taxon>Porcellanidae</taxon>
        <taxon>Petrolisthes</taxon>
    </lineage>
</organism>
<evidence type="ECO:0000256" key="1">
    <source>
        <dbReference type="SAM" id="MobiDB-lite"/>
    </source>
</evidence>
<evidence type="ECO:0000313" key="3">
    <source>
        <dbReference type="Proteomes" id="UP001286313"/>
    </source>
</evidence>
<accession>A0AAE1F0L2</accession>
<protein>
    <submittedName>
        <fullName evidence="2">Uncharacterized protein</fullName>
    </submittedName>
</protein>
<feature type="region of interest" description="Disordered" evidence="1">
    <location>
        <begin position="27"/>
        <end position="92"/>
    </location>
</feature>
<comment type="caution">
    <text evidence="2">The sequence shown here is derived from an EMBL/GenBank/DDBJ whole genome shotgun (WGS) entry which is preliminary data.</text>
</comment>
<dbReference type="Gene3D" id="3.40.50.300">
    <property type="entry name" value="P-loop containing nucleotide triphosphate hydrolases"/>
    <property type="match status" value="1"/>
</dbReference>
<feature type="compositionally biased region" description="Polar residues" evidence="1">
    <location>
        <begin position="27"/>
        <end position="46"/>
    </location>
</feature>
<evidence type="ECO:0000313" key="2">
    <source>
        <dbReference type="EMBL" id="KAK3865199.1"/>
    </source>
</evidence>
<reference evidence="2" key="1">
    <citation type="submission" date="2023-10" db="EMBL/GenBank/DDBJ databases">
        <title>Genome assemblies of two species of porcelain crab, Petrolisthes cinctipes and Petrolisthes manimaculis (Anomura: Porcellanidae).</title>
        <authorList>
            <person name="Angst P."/>
        </authorList>
    </citation>
    <scope>NUCLEOTIDE SEQUENCE</scope>
    <source>
        <strain evidence="2">PB745_01</strain>
        <tissue evidence="2">Gill</tissue>
    </source>
</reference>
<sequence>MYIPSINIMFSSHLDIVNRKLNIEQGDNGNSVIGSQHSDDSGNSSDGVKEDEEEEERSTNELRKIYGNNSVMDGEQSDDSVNGSDGVEKEGGRSMKDLGTLYFHGVRWTSRVVLEVLVAMVSHTCRAQGFTSVLAYCHTRLRWKETSIRRVFTSEERELLNQNNHPVKTPYGVQLNVKLLTEVYSKWLGRNVTLEVRHLDNMMKFAVHNPLNIHNNHHLKTHLFDLYSRLEQLVDTVRERCHQVLMRYLKRRLRERISLEQKLRTMYEEMLTTDVDLHMAPISYALATVELSFYQACVDQAYFPSDARFDFVKDYRTLIYTTEQGIKKLSVGLERETMALKLLCGNISTAKRCYMKVLKMSLLQDVMRVVNYLVGTNVRPRDLSQWEQELQQLRRDKKARFEALAESEVVSYEIMSRAVGGVSTVRDAGRWLMTRTTDVSLRVDKIYSHLRDLHTGQVMSVEKWLGELLSRVVIIYGPLGSGKSSLCQYFYEWHRNSTINTTTSNNNNNTSNNINNNNNTWLRGFQLVVLLKAESVQSRSFVPHLMNKIFKRSLFDVGHDEVLSIIHQVKILFLVDTSSSSSSSSSSLSGVTPAFLDALRELVGGSGGCHHVLLTAPLERRHDVQQVLRSMKVKPREAKMQPLDKSQLQDLCLHYIKCRNFAINSTSNPTVNSILIPIVNSVVNSPVGHFLDSELSGRQSYNTQEMFANSTTTTTTTVKLFLRKLSSEEREEELLYPLPLAYLLLLWLEDPGNISKVSTISHLFEKVITFCQAKVAAKIKKHSTLSKYKTMKTAKEKIQSVCEMAMRLVVNNRENKGLHKWQESETGNMFCDVCSDGLFPLLVCRENFNCRKSHGHRFLNPVLVDVLQAWSIAQKVENRTIFKYFHVGRDLARHLPMSLLQKTDYKYINIIHYTCGFLANKQCLHQSAATHVVNLVKKSGIRSQDFLAWKKLLREGLWSPPLVRAVAEVLDTNHTWKIPNRSYEDCQTVSHLVSQGTYHPQEVVMSTRPPEEVISMLSTRSGINVRILPAEGFQGVREAEQQDDILCALQEAGNVVELWGKLEQSGAAVLSSMTRLHTINVCLSSLVALKAFCTSIRTCSALHSLYLCLDLPLTTPVYSVPRLVCPNKVQVCLELTGILDDSWKWAAEVSKQLGCRYTELILTRSQLSPPKLHQLKMELHPIQVHTSR</sequence>
<proteinExistence type="predicted"/>
<name>A0AAE1F0L2_PETCI</name>
<dbReference type="EMBL" id="JAWQEG010003644">
    <property type="protein sequence ID" value="KAK3865199.1"/>
    <property type="molecule type" value="Genomic_DNA"/>
</dbReference>
<dbReference type="SUPFAM" id="SSF52540">
    <property type="entry name" value="P-loop containing nucleoside triphosphate hydrolases"/>
    <property type="match status" value="1"/>
</dbReference>
<dbReference type="Proteomes" id="UP001286313">
    <property type="component" value="Unassembled WGS sequence"/>
</dbReference>